<gene>
    <name evidence="2" type="ORF">HRQ87_16200</name>
</gene>
<reference evidence="2 3" key="1">
    <citation type="submission" date="2020-06" db="EMBL/GenBank/DDBJ databases">
        <title>Sulfitobacter algicola sp. nov., isolated from green algae.</title>
        <authorList>
            <person name="Wang C."/>
        </authorList>
    </citation>
    <scope>NUCLEOTIDE SEQUENCE [LARGE SCALE GENOMIC DNA]</scope>
    <source>
        <strain evidence="2 3">1151</strain>
    </source>
</reference>
<evidence type="ECO:0000313" key="3">
    <source>
        <dbReference type="Proteomes" id="UP000777935"/>
    </source>
</evidence>
<name>A0ABX2J0N2_9RHOB</name>
<evidence type="ECO:0000313" key="2">
    <source>
        <dbReference type="EMBL" id="NSX56333.1"/>
    </source>
</evidence>
<feature type="region of interest" description="Disordered" evidence="1">
    <location>
        <begin position="80"/>
        <end position="132"/>
    </location>
</feature>
<dbReference type="Proteomes" id="UP000777935">
    <property type="component" value="Unassembled WGS sequence"/>
</dbReference>
<keyword evidence="3" id="KW-1185">Reference proteome</keyword>
<accession>A0ABX2J0N2</accession>
<evidence type="ECO:0000256" key="1">
    <source>
        <dbReference type="SAM" id="MobiDB-lite"/>
    </source>
</evidence>
<protein>
    <submittedName>
        <fullName evidence="2">Uncharacterized protein</fullName>
    </submittedName>
</protein>
<sequence>MNIKASGLGLLLPVIANPTVAATIGIGVISLGIYSLLKDDDDSEVDQKPKTKLDKLSKPLENETATVDAISSSELSTVSNAILERQNYDPEHTSETRSEDERRELIRQAMSELGKRSAAARAKKISEQGETD</sequence>
<comment type="caution">
    <text evidence="2">The sequence shown here is derived from an EMBL/GenBank/DDBJ whole genome shotgun (WGS) entry which is preliminary data.</text>
</comment>
<dbReference type="RefSeq" id="WP_174139489.1">
    <property type="nucleotide sequence ID" value="NZ_JABUFE010000012.1"/>
</dbReference>
<feature type="compositionally biased region" description="Basic and acidic residues" evidence="1">
    <location>
        <begin position="86"/>
        <end position="106"/>
    </location>
</feature>
<organism evidence="2 3">
    <name type="scientific">Parasulfitobacter algicola</name>
    <dbReference type="NCBI Taxonomy" id="2614809"/>
    <lineage>
        <taxon>Bacteria</taxon>
        <taxon>Pseudomonadati</taxon>
        <taxon>Pseudomonadota</taxon>
        <taxon>Alphaproteobacteria</taxon>
        <taxon>Rhodobacterales</taxon>
        <taxon>Roseobacteraceae</taxon>
        <taxon>Parasulfitobacter</taxon>
    </lineage>
</organism>
<proteinExistence type="predicted"/>
<dbReference type="EMBL" id="JABUFE010000012">
    <property type="protein sequence ID" value="NSX56333.1"/>
    <property type="molecule type" value="Genomic_DNA"/>
</dbReference>